<dbReference type="SUPFAM" id="SSF51445">
    <property type="entry name" value="(Trans)glycosidases"/>
    <property type="match status" value="1"/>
</dbReference>
<dbReference type="GO" id="GO:0098552">
    <property type="term" value="C:side of membrane"/>
    <property type="evidence" value="ECO:0007669"/>
    <property type="project" value="UniProtKB-KW"/>
</dbReference>
<dbReference type="InterPro" id="IPR017853">
    <property type="entry name" value="GH"/>
</dbReference>
<evidence type="ECO:0000256" key="5">
    <source>
        <dbReference type="ARBA" id="ARBA00022729"/>
    </source>
</evidence>
<dbReference type="PANTHER" id="PTHR31468">
    <property type="entry name" value="1,3-BETA-GLUCANOSYLTRANSFERASE GAS1"/>
    <property type="match status" value="1"/>
</dbReference>
<keyword evidence="3 9" id="KW-0336">GPI-anchor</keyword>
<reference evidence="11" key="1">
    <citation type="journal article" date="2023" name="Mol. Phylogenet. Evol.">
        <title>Genome-scale phylogeny and comparative genomics of the fungal order Sordariales.</title>
        <authorList>
            <person name="Hensen N."/>
            <person name="Bonometti L."/>
            <person name="Westerberg I."/>
            <person name="Brannstrom I.O."/>
            <person name="Guillou S."/>
            <person name="Cros-Aarteil S."/>
            <person name="Calhoun S."/>
            <person name="Haridas S."/>
            <person name="Kuo A."/>
            <person name="Mondo S."/>
            <person name="Pangilinan J."/>
            <person name="Riley R."/>
            <person name="LaButti K."/>
            <person name="Andreopoulos B."/>
            <person name="Lipzen A."/>
            <person name="Chen C."/>
            <person name="Yan M."/>
            <person name="Daum C."/>
            <person name="Ng V."/>
            <person name="Clum A."/>
            <person name="Steindorff A."/>
            <person name="Ohm R.A."/>
            <person name="Martin F."/>
            <person name="Silar P."/>
            <person name="Natvig D.O."/>
            <person name="Lalanne C."/>
            <person name="Gautier V."/>
            <person name="Ament-Velasquez S.L."/>
            <person name="Kruys A."/>
            <person name="Hutchinson M.I."/>
            <person name="Powell A.J."/>
            <person name="Barry K."/>
            <person name="Miller A.N."/>
            <person name="Grigoriev I.V."/>
            <person name="Debuchy R."/>
            <person name="Gladieux P."/>
            <person name="Hiltunen Thoren M."/>
            <person name="Johannesson H."/>
        </authorList>
    </citation>
    <scope>NUCLEOTIDE SEQUENCE</scope>
    <source>
        <strain evidence="11">PSN243</strain>
    </source>
</reference>
<protein>
    <recommendedName>
        <fullName evidence="9">1,3-beta-glucanosyltransferase</fullName>
        <ecNumber evidence="9">2.4.1.-</ecNumber>
    </recommendedName>
</protein>
<feature type="compositionally biased region" description="Low complexity" evidence="10">
    <location>
        <begin position="409"/>
        <end position="423"/>
    </location>
</feature>
<evidence type="ECO:0000313" key="12">
    <source>
        <dbReference type="Proteomes" id="UP001321760"/>
    </source>
</evidence>
<evidence type="ECO:0000256" key="10">
    <source>
        <dbReference type="SAM" id="MobiDB-lite"/>
    </source>
</evidence>
<feature type="compositionally biased region" description="Polar residues" evidence="10">
    <location>
        <begin position="396"/>
        <end position="406"/>
    </location>
</feature>
<sequence>MRTVGLASVLATVAGLATASPTHTDPEPPTKRSTLPTVTVSGNAFWQDDTRFYIRGVDYQPGGSSEAADPLADPKVCKRDIEQFKALGINTIRVYITDNAKDHDLCMNALADAGIYVILDANNPKYSISRLNPDPSYNEVYLQSVFATIDAFAKYPNTLAFFSGNEVVNDQVNSTLSARYVKATTRDMRQYIGNRGYRKIPVGYSAADVASNRRQLADYMNCGPDDERSDFFAFNDYSWCDPSNFVQSGWVDKVKNFTDYGIPIFLSEYGCNTGGPRDFGEFAALMSENMTKVYSGGLMFEYAMGPNKYGIVTIPGEQAGAVQQESDFGRFADALAQHPPPSGNGGAKSTTRAMACPTKDANWLVDSTLLPAIPQGAKALMKSGAGTGPGLDGPGSQNAGGTSTSDAEPGSGSVTASPSPSSTKNAAGKPNARSVDKEPFAIAGLVMLLTLSGALLL</sequence>
<evidence type="ECO:0000256" key="1">
    <source>
        <dbReference type="ARBA" id="ARBA00004609"/>
    </source>
</evidence>
<keyword evidence="7" id="KW-0325">Glycoprotein</keyword>
<dbReference type="Pfam" id="PF03198">
    <property type="entry name" value="Glyco_hydro_72"/>
    <property type="match status" value="1"/>
</dbReference>
<feature type="chain" id="PRO_5043101023" description="1,3-beta-glucanosyltransferase" evidence="9">
    <location>
        <begin position="20"/>
        <end position="457"/>
    </location>
</feature>
<comment type="similarity">
    <text evidence="2 9">Belongs to the glycosyl hydrolase 72 family.</text>
</comment>
<gene>
    <name evidence="11" type="ORF">QBC34DRAFT_299713</name>
</gene>
<accession>A0AAV9GME6</accession>
<keyword evidence="4 9" id="KW-0808">Transferase</keyword>
<evidence type="ECO:0000256" key="8">
    <source>
        <dbReference type="ARBA" id="ARBA00023288"/>
    </source>
</evidence>
<comment type="function">
    <text evidence="9">Splits internally a 1,3-beta-glucan molecule and transfers the newly generated reducing end (the donor) to the non-reducing end of another 1,3-beta-glucan molecule (the acceptor) forming a 1,3-beta linkage, resulting in the elongation of 1,3-beta-glucan chains in the cell wall.</text>
</comment>
<keyword evidence="6 9" id="KW-0472">Membrane</keyword>
<feature type="region of interest" description="Disordered" evidence="10">
    <location>
        <begin position="380"/>
        <end position="433"/>
    </location>
</feature>
<evidence type="ECO:0000256" key="4">
    <source>
        <dbReference type="ARBA" id="ARBA00022679"/>
    </source>
</evidence>
<comment type="subcellular location">
    <subcellularLocation>
        <location evidence="1 9">Cell membrane</location>
        <topology evidence="1 9">Lipid-anchor</topology>
        <topology evidence="1 9">GPI-anchor</topology>
    </subcellularLocation>
</comment>
<keyword evidence="12" id="KW-1185">Reference proteome</keyword>
<feature type="region of interest" description="Disordered" evidence="10">
    <location>
        <begin position="333"/>
        <end position="353"/>
    </location>
</feature>
<evidence type="ECO:0000313" key="11">
    <source>
        <dbReference type="EMBL" id="KAK4449124.1"/>
    </source>
</evidence>
<evidence type="ECO:0000256" key="3">
    <source>
        <dbReference type="ARBA" id="ARBA00022622"/>
    </source>
</evidence>
<evidence type="ECO:0000256" key="9">
    <source>
        <dbReference type="RuleBase" id="RU361209"/>
    </source>
</evidence>
<keyword evidence="8 9" id="KW-0449">Lipoprotein</keyword>
<comment type="caution">
    <text evidence="11">The sequence shown here is derived from an EMBL/GenBank/DDBJ whole genome shotgun (WGS) entry which is preliminary data.</text>
</comment>
<dbReference type="AlphaFoldDB" id="A0AAV9GME6"/>
<dbReference type="Proteomes" id="UP001321760">
    <property type="component" value="Unassembled WGS sequence"/>
</dbReference>
<dbReference type="Gene3D" id="3.20.20.80">
    <property type="entry name" value="Glycosidases"/>
    <property type="match status" value="1"/>
</dbReference>
<dbReference type="EMBL" id="MU865939">
    <property type="protein sequence ID" value="KAK4449124.1"/>
    <property type="molecule type" value="Genomic_DNA"/>
</dbReference>
<dbReference type="GO" id="GO:0042124">
    <property type="term" value="F:1,3-beta-glucanosyltransferase activity"/>
    <property type="evidence" value="ECO:0007669"/>
    <property type="project" value="TreeGrafter"/>
</dbReference>
<dbReference type="InterPro" id="IPR004886">
    <property type="entry name" value="Glucanosyltransferase"/>
</dbReference>
<dbReference type="GO" id="GO:0005886">
    <property type="term" value="C:plasma membrane"/>
    <property type="evidence" value="ECO:0007669"/>
    <property type="project" value="UniProtKB-SubCell"/>
</dbReference>
<evidence type="ECO:0000256" key="7">
    <source>
        <dbReference type="ARBA" id="ARBA00023180"/>
    </source>
</evidence>
<feature type="signal peptide" evidence="9">
    <location>
        <begin position="1"/>
        <end position="19"/>
    </location>
</feature>
<dbReference type="GO" id="GO:0031505">
    <property type="term" value="P:fungal-type cell wall organization"/>
    <property type="evidence" value="ECO:0007669"/>
    <property type="project" value="TreeGrafter"/>
</dbReference>
<organism evidence="11 12">
    <name type="scientific">Podospora aff. communis PSN243</name>
    <dbReference type="NCBI Taxonomy" id="3040156"/>
    <lineage>
        <taxon>Eukaryota</taxon>
        <taxon>Fungi</taxon>
        <taxon>Dikarya</taxon>
        <taxon>Ascomycota</taxon>
        <taxon>Pezizomycotina</taxon>
        <taxon>Sordariomycetes</taxon>
        <taxon>Sordariomycetidae</taxon>
        <taxon>Sordariales</taxon>
        <taxon>Podosporaceae</taxon>
        <taxon>Podospora</taxon>
    </lineage>
</organism>
<dbReference type="EC" id="2.4.1.-" evidence="9"/>
<evidence type="ECO:0000256" key="2">
    <source>
        <dbReference type="ARBA" id="ARBA00007528"/>
    </source>
</evidence>
<evidence type="ECO:0000256" key="6">
    <source>
        <dbReference type="ARBA" id="ARBA00023136"/>
    </source>
</evidence>
<dbReference type="FunFam" id="3.20.20.80:FF:000032">
    <property type="entry name" value="1,3-beta-glucanosyltransferase"/>
    <property type="match status" value="1"/>
</dbReference>
<dbReference type="PANTHER" id="PTHR31468:SF5">
    <property type="entry name" value="1,3-BETA-GLUCANOSYLTRANSFERASE GAS5"/>
    <property type="match status" value="1"/>
</dbReference>
<reference evidence="11" key="2">
    <citation type="submission" date="2023-05" db="EMBL/GenBank/DDBJ databases">
        <authorList>
            <consortium name="Lawrence Berkeley National Laboratory"/>
            <person name="Steindorff A."/>
            <person name="Hensen N."/>
            <person name="Bonometti L."/>
            <person name="Westerberg I."/>
            <person name="Brannstrom I.O."/>
            <person name="Guillou S."/>
            <person name="Cros-Aarteil S."/>
            <person name="Calhoun S."/>
            <person name="Haridas S."/>
            <person name="Kuo A."/>
            <person name="Mondo S."/>
            <person name="Pangilinan J."/>
            <person name="Riley R."/>
            <person name="Labutti K."/>
            <person name="Andreopoulos B."/>
            <person name="Lipzen A."/>
            <person name="Chen C."/>
            <person name="Yanf M."/>
            <person name="Daum C."/>
            <person name="Ng V."/>
            <person name="Clum A."/>
            <person name="Ohm R."/>
            <person name="Martin F."/>
            <person name="Silar P."/>
            <person name="Natvig D."/>
            <person name="Lalanne C."/>
            <person name="Gautier V."/>
            <person name="Ament-Velasquez S.L."/>
            <person name="Kruys A."/>
            <person name="Hutchinson M.I."/>
            <person name="Powell A.J."/>
            <person name="Barry K."/>
            <person name="Miller A.N."/>
            <person name="Grigoriev I.V."/>
            <person name="Debuchy R."/>
            <person name="Gladieux P."/>
            <person name="Thoren M.H."/>
            <person name="Johannesson H."/>
        </authorList>
    </citation>
    <scope>NUCLEOTIDE SEQUENCE</scope>
    <source>
        <strain evidence="11">PSN243</strain>
    </source>
</reference>
<name>A0AAV9GME6_9PEZI</name>
<dbReference type="GO" id="GO:0071970">
    <property type="term" value="P:fungal-type cell wall (1-&gt;3)-beta-D-glucan biosynthetic process"/>
    <property type="evidence" value="ECO:0007669"/>
    <property type="project" value="TreeGrafter"/>
</dbReference>
<keyword evidence="5 9" id="KW-0732">Signal</keyword>
<proteinExistence type="inferred from homology"/>